<proteinExistence type="predicted"/>
<dbReference type="EMBL" id="KN405758">
    <property type="protein sequence ID" value="KHG16247.1"/>
    <property type="molecule type" value="Genomic_DNA"/>
</dbReference>
<dbReference type="Proteomes" id="UP000032142">
    <property type="component" value="Unassembled WGS sequence"/>
</dbReference>
<evidence type="ECO:0000313" key="2">
    <source>
        <dbReference type="Proteomes" id="UP000032142"/>
    </source>
</evidence>
<protein>
    <submittedName>
        <fullName evidence="1">Uncharacterized protein</fullName>
    </submittedName>
</protein>
<accession>A0A0B0NUE5</accession>
<organism evidence="1 2">
    <name type="scientific">Gossypium arboreum</name>
    <name type="common">Tree cotton</name>
    <name type="synonym">Gossypium nanking</name>
    <dbReference type="NCBI Taxonomy" id="29729"/>
    <lineage>
        <taxon>Eukaryota</taxon>
        <taxon>Viridiplantae</taxon>
        <taxon>Streptophyta</taxon>
        <taxon>Embryophyta</taxon>
        <taxon>Tracheophyta</taxon>
        <taxon>Spermatophyta</taxon>
        <taxon>Magnoliopsida</taxon>
        <taxon>eudicotyledons</taxon>
        <taxon>Gunneridae</taxon>
        <taxon>Pentapetalae</taxon>
        <taxon>rosids</taxon>
        <taxon>malvids</taxon>
        <taxon>Malvales</taxon>
        <taxon>Malvaceae</taxon>
        <taxon>Malvoideae</taxon>
        <taxon>Gossypium</taxon>
    </lineage>
</organism>
<reference evidence="2" key="1">
    <citation type="submission" date="2014-09" db="EMBL/GenBank/DDBJ databases">
        <authorList>
            <person name="Mudge J."/>
            <person name="Ramaraj T."/>
            <person name="Lindquist I.E."/>
            <person name="Bharti A.K."/>
            <person name="Sundararajan A."/>
            <person name="Cameron C.T."/>
            <person name="Woodward J.E."/>
            <person name="May G.D."/>
            <person name="Brubaker C."/>
            <person name="Broadhvest J."/>
            <person name="Wilkins T.A."/>
        </authorList>
    </citation>
    <scope>NUCLEOTIDE SEQUENCE</scope>
    <source>
        <strain evidence="2">cv. AKA8401</strain>
    </source>
</reference>
<keyword evidence="2" id="KW-1185">Reference proteome</keyword>
<name>A0A0B0NUE5_GOSAR</name>
<sequence>MCYRKGFSPDR</sequence>
<evidence type="ECO:0000313" key="1">
    <source>
        <dbReference type="EMBL" id="KHG16247.1"/>
    </source>
</evidence>
<gene>
    <name evidence="1" type="ORF">F383_01401</name>
</gene>